<keyword evidence="1" id="KW-0472">Membrane</keyword>
<evidence type="ECO:0000259" key="2">
    <source>
        <dbReference type="Pfam" id="PF03413"/>
    </source>
</evidence>
<feature type="domain" description="PepSY" evidence="2">
    <location>
        <begin position="72"/>
        <end position="129"/>
    </location>
</feature>
<dbReference type="InterPro" id="IPR005625">
    <property type="entry name" value="PepSY-ass_TM"/>
</dbReference>
<feature type="transmembrane region" description="Helical" evidence="1">
    <location>
        <begin position="391"/>
        <end position="422"/>
    </location>
</feature>
<feature type="transmembrane region" description="Helical" evidence="1">
    <location>
        <begin position="147"/>
        <end position="176"/>
    </location>
</feature>
<dbReference type="Proteomes" id="UP000640583">
    <property type="component" value="Unassembled WGS sequence"/>
</dbReference>
<keyword evidence="1" id="KW-0812">Transmembrane</keyword>
<feature type="transmembrane region" description="Helical" evidence="1">
    <location>
        <begin position="28"/>
        <end position="50"/>
    </location>
</feature>
<dbReference type="InterPro" id="IPR025711">
    <property type="entry name" value="PepSY"/>
</dbReference>
<dbReference type="Pfam" id="PF03413">
    <property type="entry name" value="PepSY"/>
    <property type="match status" value="1"/>
</dbReference>
<keyword evidence="1" id="KW-1133">Transmembrane helix</keyword>
<accession>A0A8J7LPE8</accession>
<reference evidence="3" key="1">
    <citation type="submission" date="2020-10" db="EMBL/GenBank/DDBJ databases">
        <title>Paenihalocynthiibacter styelae gen. nov., sp. nov., isolated from stalked sea squirt Styela clava.</title>
        <authorList>
            <person name="Kim Y.-O."/>
            <person name="Yoon J.-H."/>
        </authorList>
    </citation>
    <scope>NUCLEOTIDE SEQUENCE</scope>
    <source>
        <strain evidence="3">MYP1-1</strain>
    </source>
</reference>
<feature type="transmembrane region" description="Helical" evidence="1">
    <location>
        <begin position="203"/>
        <end position="223"/>
    </location>
</feature>
<proteinExistence type="predicted"/>
<dbReference type="Pfam" id="PF03929">
    <property type="entry name" value="PepSY_TM"/>
    <property type="match status" value="1"/>
</dbReference>
<comment type="caution">
    <text evidence="3">The sequence shown here is derived from an EMBL/GenBank/DDBJ whole genome shotgun (WGS) entry which is preliminary data.</text>
</comment>
<feature type="transmembrane region" description="Helical" evidence="1">
    <location>
        <begin position="349"/>
        <end position="371"/>
    </location>
</feature>
<dbReference type="RefSeq" id="WP_228847626.1">
    <property type="nucleotide sequence ID" value="NZ_JADCKQ010000002.1"/>
</dbReference>
<organism evidence="3 4">
    <name type="scientific">Halocynthiibacter styelae</name>
    <dbReference type="NCBI Taxonomy" id="2761955"/>
    <lineage>
        <taxon>Bacteria</taxon>
        <taxon>Pseudomonadati</taxon>
        <taxon>Pseudomonadota</taxon>
        <taxon>Alphaproteobacteria</taxon>
        <taxon>Rhodobacterales</taxon>
        <taxon>Paracoccaceae</taxon>
        <taxon>Halocynthiibacter</taxon>
    </lineage>
</organism>
<dbReference type="PANTHER" id="PTHR34219:SF1">
    <property type="entry name" value="PEPSY DOMAIN-CONTAINING PROTEIN"/>
    <property type="match status" value="1"/>
</dbReference>
<evidence type="ECO:0000313" key="4">
    <source>
        <dbReference type="Proteomes" id="UP000640583"/>
    </source>
</evidence>
<dbReference type="AlphaFoldDB" id="A0A8J7LPE8"/>
<sequence>MNTVNAATAADTSVRGGAFYRLVWKWHFLASLYVLPFMLILSVTGGIYLYKPQIESWLYADRLTVAVTGEALPLEDQIAALEEYSGVTRLRGIMVYDDPARTTRVEFNDTDRVRSHAWINPYTAEVLASTPRDATLMRMLKKFHGELLLGSFGTKFVELSAHWAIVMMVTGIILWWPRGKRNLRDATRLPQGTGRKWWREAHLFSGMFAFVLIMPILITGLPWTDVWGGGLSYVQTQTGQKSLSLRFGGAAPKSSASEGDTIAYAQVIEIARDQGIVTPYEMRPPRRENDAFWLRSASVNRYDQTEIVVDRYSGEQLARVDFAENPVVAKTVSLGISLHQGELFGPLNLALNTIAALLGVFLSVSGFIVWWKRRPAGSLGVPAAPEANLSAGMIVTVIALMILLPLMGLSLIFALVLDWLIFRRLGWFQGARPTAAE</sequence>
<keyword evidence="4" id="KW-1185">Reference proteome</keyword>
<protein>
    <submittedName>
        <fullName evidence="3">PepSY domain-containing protein</fullName>
    </submittedName>
</protein>
<evidence type="ECO:0000256" key="1">
    <source>
        <dbReference type="SAM" id="Phobius"/>
    </source>
</evidence>
<gene>
    <name evidence="3" type="ORF">H1D41_03630</name>
</gene>
<dbReference type="EMBL" id="JADCKQ010000002">
    <property type="protein sequence ID" value="MBI1492722.1"/>
    <property type="molecule type" value="Genomic_DNA"/>
</dbReference>
<name>A0A8J7LPE8_9RHOB</name>
<dbReference type="PANTHER" id="PTHR34219">
    <property type="entry name" value="IRON-REGULATED INNER MEMBRANE PROTEIN-RELATED"/>
    <property type="match status" value="1"/>
</dbReference>
<evidence type="ECO:0000313" key="3">
    <source>
        <dbReference type="EMBL" id="MBI1492722.1"/>
    </source>
</evidence>